<accession>A0A4Y2NKN9</accession>
<proteinExistence type="predicted"/>
<dbReference type="EMBL" id="BGPR01009341">
    <property type="protein sequence ID" value="GBN39394.1"/>
    <property type="molecule type" value="Genomic_DNA"/>
</dbReference>
<reference evidence="2 3" key="1">
    <citation type="journal article" date="2019" name="Sci. Rep.">
        <title>Orb-weaving spider Araneus ventricosus genome elucidates the spidroin gene catalogue.</title>
        <authorList>
            <person name="Kono N."/>
            <person name="Nakamura H."/>
            <person name="Ohtoshi R."/>
            <person name="Moran D.A.P."/>
            <person name="Shinohara A."/>
            <person name="Yoshida Y."/>
            <person name="Fujiwara M."/>
            <person name="Mori M."/>
            <person name="Tomita M."/>
            <person name="Arakawa K."/>
        </authorList>
    </citation>
    <scope>NUCLEOTIDE SEQUENCE [LARGE SCALE GENOMIC DNA]</scope>
</reference>
<evidence type="ECO:0000313" key="3">
    <source>
        <dbReference type="Proteomes" id="UP000499080"/>
    </source>
</evidence>
<organism evidence="2 3">
    <name type="scientific">Araneus ventricosus</name>
    <name type="common">Orbweaver spider</name>
    <name type="synonym">Epeira ventricosa</name>
    <dbReference type="NCBI Taxonomy" id="182803"/>
    <lineage>
        <taxon>Eukaryota</taxon>
        <taxon>Metazoa</taxon>
        <taxon>Ecdysozoa</taxon>
        <taxon>Arthropoda</taxon>
        <taxon>Chelicerata</taxon>
        <taxon>Arachnida</taxon>
        <taxon>Araneae</taxon>
        <taxon>Araneomorphae</taxon>
        <taxon>Entelegynae</taxon>
        <taxon>Araneoidea</taxon>
        <taxon>Araneidae</taxon>
        <taxon>Araneus</taxon>
    </lineage>
</organism>
<protein>
    <submittedName>
        <fullName evidence="2">Uncharacterized protein</fullName>
    </submittedName>
</protein>
<evidence type="ECO:0000313" key="2">
    <source>
        <dbReference type="EMBL" id="GBN39394.1"/>
    </source>
</evidence>
<feature type="region of interest" description="Disordered" evidence="1">
    <location>
        <begin position="1"/>
        <end position="43"/>
    </location>
</feature>
<feature type="compositionally biased region" description="Basic and acidic residues" evidence="1">
    <location>
        <begin position="1"/>
        <end position="14"/>
    </location>
</feature>
<name>A0A4Y2NKN9_ARAVE</name>
<evidence type="ECO:0000256" key="1">
    <source>
        <dbReference type="SAM" id="MobiDB-lite"/>
    </source>
</evidence>
<gene>
    <name evidence="2" type="ORF">AVEN_154331_1</name>
</gene>
<keyword evidence="3" id="KW-1185">Reference proteome</keyword>
<dbReference type="Proteomes" id="UP000499080">
    <property type="component" value="Unassembled WGS sequence"/>
</dbReference>
<sequence>MKQHEGYFGDRPRNLEPQSDDEDEARADTHSPNLSTTPMGGRLGPYEEQIELFNMKMKINVTVAQIQHASVLNCPVQPYVLI</sequence>
<dbReference type="AlphaFoldDB" id="A0A4Y2NKN9"/>
<comment type="caution">
    <text evidence="2">The sequence shown here is derived from an EMBL/GenBank/DDBJ whole genome shotgun (WGS) entry which is preliminary data.</text>
</comment>